<evidence type="ECO:0000256" key="1">
    <source>
        <dbReference type="ARBA" id="ARBA00022630"/>
    </source>
</evidence>
<dbReference type="PRINTS" id="PR00420">
    <property type="entry name" value="RNGMNOXGNASE"/>
</dbReference>
<dbReference type="Gene3D" id="3.30.9.10">
    <property type="entry name" value="D-Amino Acid Oxidase, subunit A, domain 2"/>
    <property type="match status" value="1"/>
</dbReference>
<proteinExistence type="predicted"/>
<dbReference type="RefSeq" id="WP_091640126.1">
    <property type="nucleotide sequence ID" value="NZ_FMHW01000002.1"/>
</dbReference>
<gene>
    <name evidence="4" type="ORF">GA0074692_1168</name>
</gene>
<dbReference type="Pfam" id="PF01494">
    <property type="entry name" value="FAD_binding_3"/>
    <property type="match status" value="1"/>
</dbReference>
<dbReference type="AlphaFoldDB" id="A0A1C6RWA6"/>
<dbReference type="GO" id="GO:0016709">
    <property type="term" value="F:oxidoreductase activity, acting on paired donors, with incorporation or reduction of molecular oxygen, NAD(P)H as one donor, and incorporation of one atom of oxygen"/>
    <property type="evidence" value="ECO:0007669"/>
    <property type="project" value="UniProtKB-ARBA"/>
</dbReference>
<dbReference type="InterPro" id="IPR050641">
    <property type="entry name" value="RIFMO-like"/>
</dbReference>
<dbReference type="InterPro" id="IPR002938">
    <property type="entry name" value="FAD-bd"/>
</dbReference>
<keyword evidence="2" id="KW-0274">FAD</keyword>
<dbReference type="OrthoDB" id="3647401at2"/>
<dbReference type="Gene3D" id="3.50.50.60">
    <property type="entry name" value="FAD/NAD(P)-binding domain"/>
    <property type="match status" value="1"/>
</dbReference>
<name>A0A1C6RWA6_9ACTN</name>
<dbReference type="Proteomes" id="UP000198959">
    <property type="component" value="Unassembled WGS sequence"/>
</dbReference>
<evidence type="ECO:0000313" key="4">
    <source>
        <dbReference type="EMBL" id="SCL21414.1"/>
    </source>
</evidence>
<dbReference type="SUPFAM" id="SSF51905">
    <property type="entry name" value="FAD/NAD(P)-binding domain"/>
    <property type="match status" value="1"/>
</dbReference>
<keyword evidence="4" id="KW-0503">Monooxygenase</keyword>
<keyword evidence="5" id="KW-1185">Reference proteome</keyword>
<dbReference type="InterPro" id="IPR036188">
    <property type="entry name" value="FAD/NAD-bd_sf"/>
</dbReference>
<accession>A0A1C6RWA6</accession>
<keyword evidence="4" id="KW-0560">Oxidoreductase</keyword>
<dbReference type="GO" id="GO:0071949">
    <property type="term" value="F:FAD binding"/>
    <property type="evidence" value="ECO:0007669"/>
    <property type="project" value="InterPro"/>
</dbReference>
<sequence length="399" mass="44257">MRTQVGIIGAGPAGLMLAHLLHRAGIDTVVLERRSREHVRQRVRAGVLEHSTVKLLRAVGLGGRLDREGMPHHGLSLRFDRADHRIALTDLTGRAITVYGQQEVVKDLIDARETAGAPIMFDVDEVSVHDPAGDRPRITFTDADGTARALVCDVVAGCDGFHGVSRTAFPPDALRTYRREYPFAWLGILARTPPSHHELIYAYSDRGFALHSMRSPEITRLYLQVPADERITDWPDDRIWDELAVRLAVDGFDLRSGPVLEKGLTSVRSVVTEPMRYGRLLLAGDAAHIVPPTGAKGMNLAIADALDLSRALVPFLSGRSTELLDGYSDRRLHRVWRAEHFSWWMTSMLHRSPDGDPFEHRLQLAQLRYTVSSLAAATSLAENYVGLPYDLSMPGSAYP</sequence>
<dbReference type="EMBL" id="FMHW01000002">
    <property type="protein sequence ID" value="SCL21414.1"/>
    <property type="molecule type" value="Genomic_DNA"/>
</dbReference>
<dbReference type="PANTHER" id="PTHR43004:SF3">
    <property type="entry name" value="P-HYDROXYBENZOATE HYDROXYLASE"/>
    <property type="match status" value="1"/>
</dbReference>
<reference evidence="5" key="1">
    <citation type="submission" date="2016-06" db="EMBL/GenBank/DDBJ databases">
        <authorList>
            <person name="Varghese N."/>
            <person name="Submissions Spin"/>
        </authorList>
    </citation>
    <scope>NUCLEOTIDE SEQUENCE [LARGE SCALE GENOMIC DNA]</scope>
    <source>
        <strain evidence="5">DSM 43817</strain>
    </source>
</reference>
<dbReference type="SUPFAM" id="SSF54373">
    <property type="entry name" value="FAD-linked reductases, C-terminal domain"/>
    <property type="match status" value="1"/>
</dbReference>
<keyword evidence="1" id="KW-0285">Flavoprotein</keyword>
<feature type="domain" description="FAD-binding" evidence="3">
    <location>
        <begin position="2"/>
        <end position="342"/>
    </location>
</feature>
<dbReference type="PANTHER" id="PTHR43004">
    <property type="entry name" value="TRK SYSTEM POTASSIUM UPTAKE PROTEIN"/>
    <property type="match status" value="1"/>
</dbReference>
<organism evidence="4 5">
    <name type="scientific">Micromonospora pallida</name>
    <dbReference type="NCBI Taxonomy" id="145854"/>
    <lineage>
        <taxon>Bacteria</taxon>
        <taxon>Bacillati</taxon>
        <taxon>Actinomycetota</taxon>
        <taxon>Actinomycetes</taxon>
        <taxon>Micromonosporales</taxon>
        <taxon>Micromonosporaceae</taxon>
        <taxon>Micromonospora</taxon>
    </lineage>
</organism>
<evidence type="ECO:0000313" key="5">
    <source>
        <dbReference type="Proteomes" id="UP000198959"/>
    </source>
</evidence>
<evidence type="ECO:0000259" key="3">
    <source>
        <dbReference type="Pfam" id="PF01494"/>
    </source>
</evidence>
<dbReference type="STRING" id="145854.GA0074692_1168"/>
<evidence type="ECO:0000256" key="2">
    <source>
        <dbReference type="ARBA" id="ARBA00022827"/>
    </source>
</evidence>
<protein>
    <submittedName>
        <fullName evidence="4">p-hydroxybenzoate 3-monooxygenase</fullName>
    </submittedName>
</protein>
<dbReference type="NCBIfam" id="NF006091">
    <property type="entry name" value="PRK08243.1"/>
    <property type="match status" value="1"/>
</dbReference>